<feature type="compositionally biased region" description="Basic and acidic residues" evidence="1">
    <location>
        <begin position="485"/>
        <end position="508"/>
    </location>
</feature>
<feature type="region of interest" description="Disordered" evidence="1">
    <location>
        <begin position="453"/>
        <end position="530"/>
    </location>
</feature>
<dbReference type="AlphaFoldDB" id="A0A5C3N7J6"/>
<gene>
    <name evidence="2" type="ORF">OE88DRAFT_1734444</name>
</gene>
<evidence type="ECO:0000313" key="2">
    <source>
        <dbReference type="EMBL" id="TFK52456.1"/>
    </source>
</evidence>
<proteinExistence type="predicted"/>
<feature type="compositionally biased region" description="Pro residues" evidence="1">
    <location>
        <begin position="29"/>
        <end position="44"/>
    </location>
</feature>
<feature type="region of interest" description="Disordered" evidence="1">
    <location>
        <begin position="140"/>
        <end position="193"/>
    </location>
</feature>
<organism evidence="2 3">
    <name type="scientific">Heliocybe sulcata</name>
    <dbReference type="NCBI Taxonomy" id="5364"/>
    <lineage>
        <taxon>Eukaryota</taxon>
        <taxon>Fungi</taxon>
        <taxon>Dikarya</taxon>
        <taxon>Basidiomycota</taxon>
        <taxon>Agaricomycotina</taxon>
        <taxon>Agaricomycetes</taxon>
        <taxon>Gloeophyllales</taxon>
        <taxon>Gloeophyllaceae</taxon>
        <taxon>Heliocybe</taxon>
    </lineage>
</organism>
<keyword evidence="3" id="KW-1185">Reference proteome</keyword>
<feature type="compositionally biased region" description="Basic and acidic residues" evidence="1">
    <location>
        <begin position="259"/>
        <end position="272"/>
    </location>
</feature>
<sequence>MDTVFDSVLDTSWCPVCDRQIQPKRLLVPVPPPPPSIPAPPPSSPSESPKDSDTMRQQQRRPAPTRTRTGLAHGTGRVKPNGAVKPARKPSPVASQTQEPSKPAAPVKTRMVIDKSPIPLYCSDECRMKDINNLSGALAYDFNPERSSPPMPPVPHNSFSGLVHDESDSSDSATSSSVDSDVSPTATLPTESCVPKHIATLSKLYNFPPLPPAAPVLSPASPKATLSGSPSSYDSGIMMAARRITETLKSTKKPAGKASRVELMQRERERKPIPGWTDGSDAWRADVYSFAKPRNHSSASYKAEEDLERAYGGFAASPHRSCGVYSTLSDTCIPDLSASTQSLDGVARKTVDELYEKYPLSFSRRSDSRMSLQYNPSSASLCSSTSAIEDSLLGSRSLPSAGVRRKEVKLVKPGAEGKLLVPDVKMVSRSPPSSYASTASWYPSSSRRSVVSLPSVRSPLSRHGSEVTMADLQEESELEDTESEDGWRSESIRFKGKEEREKERKERLMVGGVATGSESGSLPAPKRPTVETRTWSYDNLLTYPAMPLPVKKVKRKERRVVDGEERDVEVEVDVCEPKRLFLFPGKEVVRA</sequence>
<dbReference type="OrthoDB" id="3365472at2759"/>
<reference evidence="2 3" key="1">
    <citation type="journal article" date="2019" name="Nat. Ecol. Evol.">
        <title>Megaphylogeny resolves global patterns of mushroom evolution.</title>
        <authorList>
            <person name="Varga T."/>
            <person name="Krizsan K."/>
            <person name="Foldi C."/>
            <person name="Dima B."/>
            <person name="Sanchez-Garcia M."/>
            <person name="Sanchez-Ramirez S."/>
            <person name="Szollosi G.J."/>
            <person name="Szarkandi J.G."/>
            <person name="Papp V."/>
            <person name="Albert L."/>
            <person name="Andreopoulos W."/>
            <person name="Angelini C."/>
            <person name="Antonin V."/>
            <person name="Barry K.W."/>
            <person name="Bougher N.L."/>
            <person name="Buchanan P."/>
            <person name="Buyck B."/>
            <person name="Bense V."/>
            <person name="Catcheside P."/>
            <person name="Chovatia M."/>
            <person name="Cooper J."/>
            <person name="Damon W."/>
            <person name="Desjardin D."/>
            <person name="Finy P."/>
            <person name="Geml J."/>
            <person name="Haridas S."/>
            <person name="Hughes K."/>
            <person name="Justo A."/>
            <person name="Karasinski D."/>
            <person name="Kautmanova I."/>
            <person name="Kiss B."/>
            <person name="Kocsube S."/>
            <person name="Kotiranta H."/>
            <person name="LaButti K.M."/>
            <person name="Lechner B.E."/>
            <person name="Liimatainen K."/>
            <person name="Lipzen A."/>
            <person name="Lukacs Z."/>
            <person name="Mihaltcheva S."/>
            <person name="Morgado L.N."/>
            <person name="Niskanen T."/>
            <person name="Noordeloos M.E."/>
            <person name="Ohm R.A."/>
            <person name="Ortiz-Santana B."/>
            <person name="Ovrebo C."/>
            <person name="Racz N."/>
            <person name="Riley R."/>
            <person name="Savchenko A."/>
            <person name="Shiryaev A."/>
            <person name="Soop K."/>
            <person name="Spirin V."/>
            <person name="Szebenyi C."/>
            <person name="Tomsovsky M."/>
            <person name="Tulloss R.E."/>
            <person name="Uehling J."/>
            <person name="Grigoriev I.V."/>
            <person name="Vagvolgyi C."/>
            <person name="Papp T."/>
            <person name="Martin F.M."/>
            <person name="Miettinen O."/>
            <person name="Hibbett D.S."/>
            <person name="Nagy L.G."/>
        </authorList>
    </citation>
    <scope>NUCLEOTIDE SEQUENCE [LARGE SCALE GENOMIC DNA]</scope>
    <source>
        <strain evidence="2 3">OMC1185</strain>
    </source>
</reference>
<evidence type="ECO:0000313" key="3">
    <source>
        <dbReference type="Proteomes" id="UP000305948"/>
    </source>
</evidence>
<feature type="compositionally biased region" description="Low complexity" evidence="1">
    <location>
        <begin position="170"/>
        <end position="183"/>
    </location>
</feature>
<feature type="compositionally biased region" description="Acidic residues" evidence="1">
    <location>
        <begin position="472"/>
        <end position="484"/>
    </location>
</feature>
<name>A0A5C3N7J6_9AGAM</name>
<feature type="region of interest" description="Disordered" evidence="1">
    <location>
        <begin position="25"/>
        <end position="111"/>
    </location>
</feature>
<dbReference type="Proteomes" id="UP000305948">
    <property type="component" value="Unassembled WGS sequence"/>
</dbReference>
<feature type="region of interest" description="Disordered" evidence="1">
    <location>
        <begin position="212"/>
        <end position="232"/>
    </location>
</feature>
<evidence type="ECO:0000256" key="1">
    <source>
        <dbReference type="SAM" id="MobiDB-lite"/>
    </source>
</evidence>
<feature type="compositionally biased region" description="Low complexity" evidence="1">
    <location>
        <begin position="453"/>
        <end position="462"/>
    </location>
</feature>
<feature type="region of interest" description="Disordered" evidence="1">
    <location>
        <begin position="247"/>
        <end position="276"/>
    </location>
</feature>
<protein>
    <submittedName>
        <fullName evidence="2">Uncharacterized protein</fullName>
    </submittedName>
</protein>
<dbReference type="EMBL" id="ML213509">
    <property type="protein sequence ID" value="TFK52456.1"/>
    <property type="molecule type" value="Genomic_DNA"/>
</dbReference>
<feature type="compositionally biased region" description="Low complexity" evidence="1">
    <location>
        <begin position="56"/>
        <end position="69"/>
    </location>
</feature>
<accession>A0A5C3N7J6</accession>